<evidence type="ECO:0008006" key="5">
    <source>
        <dbReference type="Google" id="ProtNLM"/>
    </source>
</evidence>
<dbReference type="GO" id="GO:0046872">
    <property type="term" value="F:metal ion binding"/>
    <property type="evidence" value="ECO:0007669"/>
    <property type="project" value="UniProtKB-KW"/>
</dbReference>
<keyword evidence="4" id="KW-1185">Reference proteome</keyword>
<dbReference type="Gene3D" id="3.20.20.70">
    <property type="entry name" value="Aldolase class I"/>
    <property type="match status" value="1"/>
</dbReference>
<organism evidence="3 4">
    <name type="scientific">Candidatus Cryosericum septentrionale</name>
    <dbReference type="NCBI Taxonomy" id="2290913"/>
    <lineage>
        <taxon>Bacteria</taxon>
        <taxon>Pseudomonadati</taxon>
        <taxon>Caldisericota/Cryosericota group</taxon>
        <taxon>Candidatus Cryosericota</taxon>
        <taxon>Candidatus Cryosericia</taxon>
        <taxon>Candidatus Cryosericales</taxon>
        <taxon>Candidatus Cryosericaceae</taxon>
        <taxon>Candidatus Cryosericum</taxon>
    </lineage>
</organism>
<dbReference type="InterPro" id="IPR000056">
    <property type="entry name" value="Ribul_P_3_epim-like"/>
</dbReference>
<evidence type="ECO:0000256" key="2">
    <source>
        <dbReference type="ARBA" id="ARBA00023235"/>
    </source>
</evidence>
<dbReference type="Pfam" id="PF00834">
    <property type="entry name" value="Ribul_P_3_epim"/>
    <property type="match status" value="1"/>
</dbReference>
<dbReference type="Proteomes" id="UP000266113">
    <property type="component" value="Unassembled WGS sequence"/>
</dbReference>
<dbReference type="InterPro" id="IPR011060">
    <property type="entry name" value="RibuloseP-bd_barrel"/>
</dbReference>
<dbReference type="OrthoDB" id="1645589at2"/>
<keyword evidence="2" id="KW-0413">Isomerase</keyword>
<gene>
    <name evidence="3" type="ORF">SMC1_06270</name>
</gene>
<evidence type="ECO:0000256" key="1">
    <source>
        <dbReference type="ARBA" id="ARBA00022723"/>
    </source>
</evidence>
<keyword evidence="1" id="KW-0479">Metal-binding</keyword>
<accession>A0A398DNH9</accession>
<dbReference type="GO" id="GO:0016857">
    <property type="term" value="F:racemase and epimerase activity, acting on carbohydrates and derivatives"/>
    <property type="evidence" value="ECO:0007669"/>
    <property type="project" value="InterPro"/>
</dbReference>
<evidence type="ECO:0000313" key="3">
    <source>
        <dbReference type="EMBL" id="RIE16520.1"/>
    </source>
</evidence>
<comment type="caution">
    <text evidence="3">The sequence shown here is derived from an EMBL/GenBank/DDBJ whole genome shotgun (WGS) entry which is preliminary data.</text>
</comment>
<reference evidence="3 4" key="1">
    <citation type="submission" date="2018-09" db="EMBL/GenBank/DDBJ databases">
        <title>Discovery and Ecogenomic Context for Candidatus Cryosericales, a Global Caldiserica Order Active in Thawing Permafrost.</title>
        <authorList>
            <person name="Martinez M.A."/>
            <person name="Woodcroft B.J."/>
            <person name="Ignacio Espinoza J.C."/>
            <person name="Zayed A."/>
            <person name="Singleton C.M."/>
            <person name="Boyd J."/>
            <person name="Li Y.-F."/>
            <person name="Purvine S."/>
            <person name="Maughan H."/>
            <person name="Hodgkins S.B."/>
            <person name="Anderson D."/>
            <person name="Sederholm M."/>
            <person name="Temperton B."/>
            <person name="Saleska S.R."/>
            <person name="Tyson G.W."/>
            <person name="Rich V.I."/>
        </authorList>
    </citation>
    <scope>NUCLEOTIDE SEQUENCE [LARGE SCALE GENOMIC DNA]</scope>
    <source>
        <strain evidence="3 4">SMC1</strain>
    </source>
</reference>
<dbReference type="RefSeq" id="WP_119085924.1">
    <property type="nucleotide sequence ID" value="NZ_QXIY01000029.1"/>
</dbReference>
<evidence type="ECO:0000313" key="4">
    <source>
        <dbReference type="Proteomes" id="UP000266113"/>
    </source>
</evidence>
<dbReference type="AlphaFoldDB" id="A0A398DNH9"/>
<dbReference type="SUPFAM" id="SSF51366">
    <property type="entry name" value="Ribulose-phoshate binding barrel"/>
    <property type="match status" value="1"/>
</dbReference>
<dbReference type="GO" id="GO:0005975">
    <property type="term" value="P:carbohydrate metabolic process"/>
    <property type="evidence" value="ECO:0007669"/>
    <property type="project" value="InterPro"/>
</dbReference>
<name>A0A398DNH9_9BACT</name>
<dbReference type="EMBL" id="QXIY01000029">
    <property type="protein sequence ID" value="RIE16520.1"/>
    <property type="molecule type" value="Genomic_DNA"/>
</dbReference>
<proteinExistence type="predicted"/>
<dbReference type="InterPro" id="IPR013785">
    <property type="entry name" value="Aldolase_TIM"/>
</dbReference>
<protein>
    <recommendedName>
        <fullName evidence="5">Ribulose-phosphate 3-epimerase</fullName>
    </recommendedName>
</protein>
<sequence length="112" mass="12169">MQEISDFCSDGAGMTSRFLDTEILTTITTDAPLVSVSLMCCDPLRLGEEIQLLATAGVGLFHIDVMDGYFVPNSARSLRGWRVGVPCRHHRPLLISTNTVCTVQTAGQQLTV</sequence>